<dbReference type="Proteomes" id="UP000011087">
    <property type="component" value="Unassembled WGS sequence"/>
</dbReference>
<feature type="domain" description="TPM" evidence="3">
    <location>
        <begin position="97"/>
        <end position="235"/>
    </location>
</feature>
<organism evidence="4">
    <name type="scientific">Guillardia theta (strain CCMP2712)</name>
    <name type="common">Cryptophyte</name>
    <dbReference type="NCBI Taxonomy" id="905079"/>
    <lineage>
        <taxon>Eukaryota</taxon>
        <taxon>Cryptophyceae</taxon>
        <taxon>Pyrenomonadales</taxon>
        <taxon>Geminigeraceae</taxon>
        <taxon>Guillardia</taxon>
    </lineage>
</organism>
<evidence type="ECO:0000313" key="4">
    <source>
        <dbReference type="EMBL" id="EKX30966.1"/>
    </source>
</evidence>
<dbReference type="KEGG" id="gtt:GUITHDRAFT_166971"/>
<evidence type="ECO:0000256" key="1">
    <source>
        <dbReference type="SAM" id="MobiDB-lite"/>
    </source>
</evidence>
<reference evidence="4 6" key="1">
    <citation type="journal article" date="2012" name="Nature">
        <title>Algal genomes reveal evolutionary mosaicism and the fate of nucleomorphs.</title>
        <authorList>
            <consortium name="DOE Joint Genome Institute"/>
            <person name="Curtis B.A."/>
            <person name="Tanifuji G."/>
            <person name="Burki F."/>
            <person name="Gruber A."/>
            <person name="Irimia M."/>
            <person name="Maruyama S."/>
            <person name="Arias M.C."/>
            <person name="Ball S.G."/>
            <person name="Gile G.H."/>
            <person name="Hirakawa Y."/>
            <person name="Hopkins J.F."/>
            <person name="Kuo A."/>
            <person name="Rensing S.A."/>
            <person name="Schmutz J."/>
            <person name="Symeonidi A."/>
            <person name="Elias M."/>
            <person name="Eveleigh R.J."/>
            <person name="Herman E.K."/>
            <person name="Klute M.J."/>
            <person name="Nakayama T."/>
            <person name="Obornik M."/>
            <person name="Reyes-Prieto A."/>
            <person name="Armbrust E.V."/>
            <person name="Aves S.J."/>
            <person name="Beiko R.G."/>
            <person name="Coutinho P."/>
            <person name="Dacks J.B."/>
            <person name="Durnford D.G."/>
            <person name="Fast N.M."/>
            <person name="Green B.R."/>
            <person name="Grisdale C.J."/>
            <person name="Hempel F."/>
            <person name="Henrissat B."/>
            <person name="Hoppner M.P."/>
            <person name="Ishida K."/>
            <person name="Kim E."/>
            <person name="Koreny L."/>
            <person name="Kroth P.G."/>
            <person name="Liu Y."/>
            <person name="Malik S.B."/>
            <person name="Maier U.G."/>
            <person name="McRose D."/>
            <person name="Mock T."/>
            <person name="Neilson J.A."/>
            <person name="Onodera N.T."/>
            <person name="Poole A.M."/>
            <person name="Pritham E.J."/>
            <person name="Richards T.A."/>
            <person name="Rocap G."/>
            <person name="Roy S.W."/>
            <person name="Sarai C."/>
            <person name="Schaack S."/>
            <person name="Shirato S."/>
            <person name="Slamovits C.H."/>
            <person name="Spencer D.F."/>
            <person name="Suzuki S."/>
            <person name="Worden A.Z."/>
            <person name="Zauner S."/>
            <person name="Barry K."/>
            <person name="Bell C."/>
            <person name="Bharti A.K."/>
            <person name="Crow J.A."/>
            <person name="Grimwood J."/>
            <person name="Kramer R."/>
            <person name="Lindquist E."/>
            <person name="Lucas S."/>
            <person name="Salamov A."/>
            <person name="McFadden G.I."/>
            <person name="Lane C.E."/>
            <person name="Keeling P.J."/>
            <person name="Gray M.W."/>
            <person name="Grigoriev I.V."/>
            <person name="Archibald J.M."/>
        </authorList>
    </citation>
    <scope>NUCLEOTIDE SEQUENCE</scope>
    <source>
        <strain evidence="4 6">CCMP2712</strain>
    </source>
</reference>
<dbReference type="EMBL" id="JH993426">
    <property type="protein sequence ID" value="EKX30966.1"/>
    <property type="molecule type" value="Genomic_DNA"/>
</dbReference>
<sequence>MCGSQMRNRRMSSLKFIVRKRRLESIVAVVSLLLVLQGMATADTKDRRNQEVLETRGEKKHKYTVKGWPSSALPNPSTKEGASACGRSTVKHSSSVCDPDGLISRKSADQMDEMIDAARKQVGLKDDETSLVHDLQIAVAIVNKMGPADKDRRELATRYARQVHDNWGLGSAGIGNGVLLFVSKEDRQVYISTGRLARNKLPDSVCNQIVDVMRPVLRQGYFDQALLKGVQEIITRISEKKTFWARYKNIIIFSSIVAFFLATASYKQYQDRNRKDEFKKAMSLLKRIEETAGKKLEAARKGSNDNARYIRNFRFSPSLTPSSWQCPVCLEDYAFPSSDNDKSNSMVLGCGHRQQQDAMFRLGSLRRRFPDLISSTIFENFTDRPVVFTDVEREIEVRVPFVSILIPADVGLTEELPANHEACAGSAGQGKRRVALPGLGRRKQ</sequence>
<dbReference type="PaxDb" id="55529-EKX30966"/>
<evidence type="ECO:0000259" key="3">
    <source>
        <dbReference type="Pfam" id="PF04536"/>
    </source>
</evidence>
<reference evidence="5" key="3">
    <citation type="submission" date="2015-06" db="UniProtKB">
        <authorList>
            <consortium name="EnsemblProtists"/>
        </authorList>
    </citation>
    <scope>IDENTIFICATION</scope>
</reference>
<keyword evidence="2" id="KW-1133">Transmembrane helix</keyword>
<dbReference type="InterPro" id="IPR007621">
    <property type="entry name" value="TPM_dom"/>
</dbReference>
<dbReference type="STRING" id="905079.L1I404"/>
<evidence type="ECO:0000313" key="5">
    <source>
        <dbReference type="EnsemblProtists" id="EKX30966"/>
    </source>
</evidence>
<dbReference type="Gene3D" id="3.10.310.50">
    <property type="match status" value="1"/>
</dbReference>
<dbReference type="RefSeq" id="XP_005817946.1">
    <property type="nucleotide sequence ID" value="XM_005817889.1"/>
</dbReference>
<proteinExistence type="predicted"/>
<dbReference type="GO" id="GO:0016020">
    <property type="term" value="C:membrane"/>
    <property type="evidence" value="ECO:0007669"/>
    <property type="project" value="TreeGrafter"/>
</dbReference>
<reference evidence="6" key="2">
    <citation type="submission" date="2012-11" db="EMBL/GenBank/DDBJ databases">
        <authorList>
            <person name="Kuo A."/>
            <person name="Curtis B.A."/>
            <person name="Tanifuji G."/>
            <person name="Burki F."/>
            <person name="Gruber A."/>
            <person name="Irimia M."/>
            <person name="Maruyama S."/>
            <person name="Arias M.C."/>
            <person name="Ball S.G."/>
            <person name="Gile G.H."/>
            <person name="Hirakawa Y."/>
            <person name="Hopkins J.F."/>
            <person name="Rensing S.A."/>
            <person name="Schmutz J."/>
            <person name="Symeonidi A."/>
            <person name="Elias M."/>
            <person name="Eveleigh R.J."/>
            <person name="Herman E.K."/>
            <person name="Klute M.J."/>
            <person name="Nakayama T."/>
            <person name="Obornik M."/>
            <person name="Reyes-Prieto A."/>
            <person name="Armbrust E.V."/>
            <person name="Aves S.J."/>
            <person name="Beiko R.G."/>
            <person name="Coutinho P."/>
            <person name="Dacks J.B."/>
            <person name="Durnford D.G."/>
            <person name="Fast N.M."/>
            <person name="Green B.R."/>
            <person name="Grisdale C."/>
            <person name="Hempe F."/>
            <person name="Henrissat B."/>
            <person name="Hoppner M.P."/>
            <person name="Ishida K.-I."/>
            <person name="Kim E."/>
            <person name="Koreny L."/>
            <person name="Kroth P.G."/>
            <person name="Liu Y."/>
            <person name="Malik S.-B."/>
            <person name="Maier U.G."/>
            <person name="McRose D."/>
            <person name="Mock T."/>
            <person name="Neilson J.A."/>
            <person name="Onodera N.T."/>
            <person name="Poole A.M."/>
            <person name="Pritham E.J."/>
            <person name="Richards T.A."/>
            <person name="Rocap G."/>
            <person name="Roy S.W."/>
            <person name="Sarai C."/>
            <person name="Schaack S."/>
            <person name="Shirato S."/>
            <person name="Slamovits C.H."/>
            <person name="Spencer D.F."/>
            <person name="Suzuki S."/>
            <person name="Worden A.Z."/>
            <person name="Zauner S."/>
            <person name="Barry K."/>
            <person name="Bell C."/>
            <person name="Bharti A.K."/>
            <person name="Crow J.A."/>
            <person name="Grimwood J."/>
            <person name="Kramer R."/>
            <person name="Lindquist E."/>
            <person name="Lucas S."/>
            <person name="Salamov A."/>
            <person name="McFadden G.I."/>
            <person name="Lane C.E."/>
            <person name="Keeling P.J."/>
            <person name="Gray M.W."/>
            <person name="Grigoriev I.V."/>
            <person name="Archibald J.M."/>
        </authorList>
    </citation>
    <scope>NUCLEOTIDE SEQUENCE</scope>
    <source>
        <strain evidence="6">CCMP2712</strain>
    </source>
</reference>
<dbReference type="AlphaFoldDB" id="L1I404"/>
<dbReference type="PANTHER" id="PTHR33748">
    <property type="entry name" value="PROTEIN CBG04600"/>
    <property type="match status" value="1"/>
</dbReference>
<keyword evidence="6" id="KW-1185">Reference proteome</keyword>
<evidence type="ECO:0000313" key="6">
    <source>
        <dbReference type="Proteomes" id="UP000011087"/>
    </source>
</evidence>
<dbReference type="PANTHER" id="PTHR33748:SF5">
    <property type="entry name" value="GROUND-LIKE DOMAIN-CONTAINING PROTEIN"/>
    <property type="match status" value="1"/>
</dbReference>
<protein>
    <recommendedName>
        <fullName evidence="3">TPM domain-containing protein</fullName>
    </recommendedName>
</protein>
<evidence type="ECO:0000256" key="2">
    <source>
        <dbReference type="SAM" id="Phobius"/>
    </source>
</evidence>
<dbReference type="EnsemblProtists" id="EKX30966">
    <property type="protein sequence ID" value="EKX30966"/>
    <property type="gene ID" value="GUITHDRAFT_166971"/>
</dbReference>
<dbReference type="GeneID" id="17287686"/>
<keyword evidence="2" id="KW-0812">Transmembrane</keyword>
<gene>
    <name evidence="4" type="ORF">GUITHDRAFT_166971</name>
</gene>
<feature type="transmembrane region" description="Helical" evidence="2">
    <location>
        <begin position="247"/>
        <end position="266"/>
    </location>
</feature>
<name>L1I404_GUITC</name>
<dbReference type="HOGENOM" id="CLU_617449_0_0_1"/>
<dbReference type="OrthoDB" id="8062037at2759"/>
<keyword evidence="2" id="KW-0472">Membrane</keyword>
<feature type="region of interest" description="Disordered" evidence="1">
    <location>
        <begin position="63"/>
        <end position="92"/>
    </location>
</feature>
<dbReference type="Pfam" id="PF04536">
    <property type="entry name" value="TPM_phosphatase"/>
    <property type="match status" value="1"/>
</dbReference>
<accession>L1I404</accession>